<dbReference type="Pfam" id="PF20266">
    <property type="entry name" value="Mab-21_C"/>
    <property type="match status" value="1"/>
</dbReference>
<dbReference type="EMBL" id="JAEAOA010002042">
    <property type="protein sequence ID" value="KAK3592631.1"/>
    <property type="molecule type" value="Genomic_DNA"/>
</dbReference>
<reference evidence="4" key="3">
    <citation type="submission" date="2023-05" db="EMBL/GenBank/DDBJ databases">
        <authorList>
            <person name="Smith C.H."/>
        </authorList>
    </citation>
    <scope>NUCLEOTIDE SEQUENCE</scope>
    <source>
        <strain evidence="4">CHS0354</strain>
        <tissue evidence="4">Mantle</tissue>
    </source>
</reference>
<dbReference type="InterPro" id="IPR046903">
    <property type="entry name" value="Mab-21-like_nuc_Trfase"/>
</dbReference>
<evidence type="ECO:0000256" key="1">
    <source>
        <dbReference type="ARBA" id="ARBA00008307"/>
    </source>
</evidence>
<dbReference type="PANTHER" id="PTHR10656">
    <property type="entry name" value="CELL FATE DETERMINING PROTEIN MAB21-RELATED"/>
    <property type="match status" value="1"/>
</dbReference>
<keyword evidence="5" id="KW-1185">Reference proteome</keyword>
<evidence type="ECO:0000313" key="5">
    <source>
        <dbReference type="Proteomes" id="UP001195483"/>
    </source>
</evidence>
<dbReference type="AlphaFoldDB" id="A0AAE0SJ29"/>
<reference evidence="4" key="1">
    <citation type="journal article" date="2021" name="Genome Biol. Evol.">
        <title>A High-Quality Reference Genome for a Parasitic Bivalve with Doubly Uniparental Inheritance (Bivalvia: Unionida).</title>
        <authorList>
            <person name="Smith C.H."/>
        </authorList>
    </citation>
    <scope>NUCLEOTIDE SEQUENCE</scope>
    <source>
        <strain evidence="4">CHS0354</strain>
    </source>
</reference>
<sequence length="673" mass="77671">MTLNIPEYYKGVSLRLSRVLDTVGLREDIRWQKINMWIQTQKMTSVTLDGQLLLGSQAETSTTPGLQSDIDTIIPLPVTVIQNLESWVPEVPSLLVVSDENTPAGYVKLQYVKLYLPQPIYSTNSDMEEIDRYGRSVFFCNDSDLFRLTHAHEYHGPANTSIFSTSVSVDLVYALRLLTWPYQASEWLTRNRRYNWPPQETIDLIQQTGALLVPVGHKRSQEKHMEWRLSISFGEKLLVWQFNSTQYKCYILLKIIKKSFVKPIVGKDVLSSYHCKTCMFYLIESTPTDMWKPDNLLFCLELCLRLLYNWTEAATCPNYFIPEENMFQCKVYGHVQGRLLCVLRNLLSQEGRYLARISCDNIGEKIVRTCQSPLMELEIENLNVGTILFVSVFYQLSILNCVICLPRTLDRLLSSHMIGLEIKTVLWKFYYSNIGSKLASKSLSREFPDQQGLDMAQELLLWGSSSDVASGKLKLAAFYLVLDNLDVAEDVLNEIHANYTYKTLCLSCLSKQDLQDRLNENLTISQIIRHCTAFPVVYGQSEIKCFPKALIPEVFRTTESKTYSEDYQYTKSLARVDPKVYLYFLEFICHYRQNRTSHKNVALVNMIYVIKRDFLNHEDTALNLLAYCLREEGKLMNAYNILCKSMKQTEEDNAAKWQIATLINAAFRFLRGG</sequence>
<protein>
    <recommendedName>
        <fullName evidence="6">Mab-21-like HhH/H2TH-like domain-containing protein</fullName>
    </recommendedName>
</protein>
<evidence type="ECO:0008006" key="6">
    <source>
        <dbReference type="Google" id="ProtNLM"/>
    </source>
</evidence>
<dbReference type="PANTHER" id="PTHR10656:SF69">
    <property type="entry name" value="MAB-21-LIKE HHH_H2TH-LIKE DOMAIN-CONTAINING PROTEIN"/>
    <property type="match status" value="1"/>
</dbReference>
<evidence type="ECO:0000313" key="4">
    <source>
        <dbReference type="EMBL" id="KAK3592631.1"/>
    </source>
</evidence>
<evidence type="ECO:0000259" key="3">
    <source>
        <dbReference type="Pfam" id="PF20266"/>
    </source>
</evidence>
<organism evidence="4 5">
    <name type="scientific">Potamilus streckersoni</name>
    <dbReference type="NCBI Taxonomy" id="2493646"/>
    <lineage>
        <taxon>Eukaryota</taxon>
        <taxon>Metazoa</taxon>
        <taxon>Spiralia</taxon>
        <taxon>Lophotrochozoa</taxon>
        <taxon>Mollusca</taxon>
        <taxon>Bivalvia</taxon>
        <taxon>Autobranchia</taxon>
        <taxon>Heteroconchia</taxon>
        <taxon>Palaeoheterodonta</taxon>
        <taxon>Unionida</taxon>
        <taxon>Unionoidea</taxon>
        <taxon>Unionidae</taxon>
        <taxon>Ambleminae</taxon>
        <taxon>Lampsilini</taxon>
        <taxon>Potamilus</taxon>
    </lineage>
</organism>
<comment type="similarity">
    <text evidence="1">Belongs to the mab-21 family.</text>
</comment>
<gene>
    <name evidence="4" type="ORF">CHS0354_034705</name>
</gene>
<feature type="domain" description="Mab-21-like HhH/H2TH-like" evidence="3">
    <location>
        <begin position="248"/>
        <end position="329"/>
    </location>
</feature>
<name>A0AAE0SJ29_9BIVA</name>
<reference evidence="4" key="2">
    <citation type="journal article" date="2021" name="Genome Biol. Evol.">
        <title>Developing a high-quality reference genome for a parasitic bivalve with doubly uniparental inheritance (Bivalvia: Unionida).</title>
        <authorList>
            <person name="Smith C.H."/>
        </authorList>
    </citation>
    <scope>NUCLEOTIDE SEQUENCE</scope>
    <source>
        <strain evidence="4">CHS0354</strain>
        <tissue evidence="4">Mantle</tissue>
    </source>
</reference>
<comment type="caution">
    <text evidence="4">The sequence shown here is derived from an EMBL/GenBank/DDBJ whole genome shotgun (WGS) entry which is preliminary data.</text>
</comment>
<dbReference type="InterPro" id="IPR024810">
    <property type="entry name" value="MAB21L/cGLR"/>
</dbReference>
<feature type="domain" description="Mab-21-like nucleotidyltransferase" evidence="2">
    <location>
        <begin position="156"/>
        <end position="238"/>
    </location>
</feature>
<dbReference type="Gene3D" id="1.10.1410.40">
    <property type="match status" value="1"/>
</dbReference>
<evidence type="ECO:0000259" key="2">
    <source>
        <dbReference type="Pfam" id="PF03281"/>
    </source>
</evidence>
<dbReference type="InterPro" id="IPR046906">
    <property type="entry name" value="Mab-21_HhH/H2TH-like"/>
</dbReference>
<dbReference type="SMART" id="SM01265">
    <property type="entry name" value="Mab-21"/>
    <property type="match status" value="1"/>
</dbReference>
<dbReference type="Proteomes" id="UP001195483">
    <property type="component" value="Unassembled WGS sequence"/>
</dbReference>
<dbReference type="Pfam" id="PF03281">
    <property type="entry name" value="Mab-21"/>
    <property type="match status" value="1"/>
</dbReference>
<accession>A0AAE0SJ29</accession>
<proteinExistence type="inferred from homology"/>